<organism evidence="1 2">
    <name type="scientific">Melia azedarach</name>
    <name type="common">Chinaberry tree</name>
    <dbReference type="NCBI Taxonomy" id="155640"/>
    <lineage>
        <taxon>Eukaryota</taxon>
        <taxon>Viridiplantae</taxon>
        <taxon>Streptophyta</taxon>
        <taxon>Embryophyta</taxon>
        <taxon>Tracheophyta</taxon>
        <taxon>Spermatophyta</taxon>
        <taxon>Magnoliopsida</taxon>
        <taxon>eudicotyledons</taxon>
        <taxon>Gunneridae</taxon>
        <taxon>Pentapetalae</taxon>
        <taxon>rosids</taxon>
        <taxon>malvids</taxon>
        <taxon>Sapindales</taxon>
        <taxon>Meliaceae</taxon>
        <taxon>Melia</taxon>
    </lineage>
</organism>
<accession>A0ACC1XG28</accession>
<proteinExistence type="predicted"/>
<evidence type="ECO:0000313" key="2">
    <source>
        <dbReference type="Proteomes" id="UP001164539"/>
    </source>
</evidence>
<dbReference type="EMBL" id="CM051402">
    <property type="protein sequence ID" value="KAJ4710375.1"/>
    <property type="molecule type" value="Genomic_DNA"/>
</dbReference>
<comment type="caution">
    <text evidence="1">The sequence shown here is derived from an EMBL/GenBank/DDBJ whole genome shotgun (WGS) entry which is preliminary data.</text>
</comment>
<name>A0ACC1XG28_MELAZ</name>
<dbReference type="Proteomes" id="UP001164539">
    <property type="component" value="Chromosome 9"/>
</dbReference>
<gene>
    <name evidence="1" type="ORF">OWV82_016569</name>
</gene>
<keyword evidence="2" id="KW-1185">Reference proteome</keyword>
<reference evidence="1 2" key="1">
    <citation type="journal article" date="2023" name="Science">
        <title>Complex scaffold remodeling in plant triterpene biosynthesis.</title>
        <authorList>
            <person name="De La Pena R."/>
            <person name="Hodgson H."/>
            <person name="Liu J.C."/>
            <person name="Stephenson M.J."/>
            <person name="Martin A.C."/>
            <person name="Owen C."/>
            <person name="Harkess A."/>
            <person name="Leebens-Mack J."/>
            <person name="Jimenez L.E."/>
            <person name="Osbourn A."/>
            <person name="Sattely E.S."/>
        </authorList>
    </citation>
    <scope>NUCLEOTIDE SEQUENCE [LARGE SCALE GENOMIC DNA]</scope>
    <source>
        <strain evidence="2">cv. JPN11</strain>
        <tissue evidence="1">Leaf</tissue>
    </source>
</reference>
<evidence type="ECO:0000313" key="1">
    <source>
        <dbReference type="EMBL" id="KAJ4710375.1"/>
    </source>
</evidence>
<sequence length="143" mass="15950">MPRVCHLYINPSQFPPKAQIVLKYQHRIKRTELLNPSPSSLLRSPLYSVVSPWQCTAPTAVLQSPPVAVAVTSLLSLLGPTKDLLVIVPPPMNPRTRSLIPTNHPSRPWLTNSRISRSTSLKLRLPLIFLRLGCCHALHAFPL</sequence>
<protein>
    <submittedName>
        <fullName evidence="1">Uncharacterized protein</fullName>
    </submittedName>
</protein>